<sequence>MKLTHSGLVTLALVSPLTSALSESKQTTDVCGETCVRRLMYEFAYASAAAGVASIMDTYDSVGWCSAPEQKGWCPDLIRQQISDIAAEITKDVTIYKIDEEMYKIDEKPYLVHEMSKVSGRAAVLAMSWATIAMTGGKTLGQNASDHLAWSLDHLDNLNRGHTRVDSDKLRKAMKAHTPGTPAAGSRVEWPYYVEGVMTTSYMLGPLMGSPGPCLDPFLCSPATYAAINPLLVGMMSEGVLPKEDWLLFLLESASHKGLVKRGGKGKGPAEGGQWSSQYGKWLDRPGYSGEGHQVPPSGFEASKPYTDDAAKSPADFDSNDLVRAEEYHHETNTMQNRVLRPDPPARESVTTSPETQTFREVGTDGKPIGPSKTLNKGSVKKLIQQFEDLGKGNDLKLLTKDGNALKNSLGDPLIGKATKEGNVVELETLEPIGQTIRTDTGNMVRKFSMYDRDGRHTKTNVWEDDVAESLKNFIRLTEGVKSPWPTIEELPEGNPNTSDPAPDEPQVNNPNTNGPPPQPIEDPSPSESGNSHPDDSSSHNSENPPSTPDDPLPANSPKPRLRPPPWDPFPPYLEPEEFQPPPSEGEPPGSESSGYDAGSESSSIPPNPDRIPPSPPESIPPSLPPSEPPSEPMTNPPAGPGILPPPLPVPIILPLGDSHTSSSSSSSTSSTSPSSMATTGSQVKTVSSATTTSESSAYSSTLSTSTATTTSGVKTVSSPTTTGTSSAHSTSASSQDTSAVSTATPTSALTPSGTSVVVVTETSSVRPVATVVTTISTVRPVTAVTSLFRPTFGPYSNGTTVVLTKTWASTGVMTFQTVTRLAAASAA</sequence>
<reference evidence="3" key="1">
    <citation type="submission" date="2023-08" db="EMBL/GenBank/DDBJ databases">
        <title>Black Yeasts Isolated from many extreme environments.</title>
        <authorList>
            <person name="Coleine C."/>
            <person name="Stajich J.E."/>
            <person name="Selbmann L."/>
        </authorList>
    </citation>
    <scope>NUCLEOTIDE SEQUENCE</scope>
    <source>
        <strain evidence="3">CCFEE 5810</strain>
    </source>
</reference>
<organism evidence="3 4">
    <name type="scientific">Elasticomyces elasticus</name>
    <dbReference type="NCBI Taxonomy" id="574655"/>
    <lineage>
        <taxon>Eukaryota</taxon>
        <taxon>Fungi</taxon>
        <taxon>Dikarya</taxon>
        <taxon>Ascomycota</taxon>
        <taxon>Pezizomycotina</taxon>
        <taxon>Dothideomycetes</taxon>
        <taxon>Dothideomycetidae</taxon>
        <taxon>Mycosphaerellales</taxon>
        <taxon>Teratosphaeriaceae</taxon>
        <taxon>Elasticomyces</taxon>
    </lineage>
</organism>
<feature type="chain" id="PRO_5042821974" evidence="2">
    <location>
        <begin position="21"/>
        <end position="828"/>
    </location>
</feature>
<feature type="compositionally biased region" description="Low complexity" evidence="1">
    <location>
        <begin position="587"/>
        <end position="605"/>
    </location>
</feature>
<feature type="region of interest" description="Disordered" evidence="1">
    <location>
        <begin position="338"/>
        <end position="377"/>
    </location>
</feature>
<feature type="compositionally biased region" description="Pro residues" evidence="1">
    <location>
        <begin position="546"/>
        <end position="586"/>
    </location>
</feature>
<accession>A0AAN7WM31</accession>
<evidence type="ECO:0000256" key="2">
    <source>
        <dbReference type="SAM" id="SignalP"/>
    </source>
</evidence>
<feature type="region of interest" description="Disordered" evidence="1">
    <location>
        <begin position="260"/>
        <end position="316"/>
    </location>
</feature>
<dbReference type="Proteomes" id="UP001310594">
    <property type="component" value="Unassembled WGS sequence"/>
</dbReference>
<dbReference type="EMBL" id="JAVRQU010000006">
    <property type="protein sequence ID" value="KAK5701950.1"/>
    <property type="molecule type" value="Genomic_DNA"/>
</dbReference>
<evidence type="ECO:0000313" key="3">
    <source>
        <dbReference type="EMBL" id="KAK5701950.1"/>
    </source>
</evidence>
<feature type="region of interest" description="Disordered" evidence="1">
    <location>
        <begin position="485"/>
        <end position="755"/>
    </location>
</feature>
<name>A0AAN7WM31_9PEZI</name>
<evidence type="ECO:0000256" key="1">
    <source>
        <dbReference type="SAM" id="MobiDB-lite"/>
    </source>
</evidence>
<dbReference type="AlphaFoldDB" id="A0AAN7WM31"/>
<feature type="compositionally biased region" description="Pro residues" evidence="1">
    <location>
        <begin position="514"/>
        <end position="523"/>
    </location>
</feature>
<protein>
    <submittedName>
        <fullName evidence="3">Uncharacterized protein</fullName>
    </submittedName>
</protein>
<evidence type="ECO:0000313" key="4">
    <source>
        <dbReference type="Proteomes" id="UP001310594"/>
    </source>
</evidence>
<feature type="compositionally biased region" description="Pro residues" evidence="1">
    <location>
        <begin position="606"/>
        <end position="652"/>
    </location>
</feature>
<proteinExistence type="predicted"/>
<gene>
    <name evidence="3" type="ORF">LTR97_004768</name>
</gene>
<feature type="signal peptide" evidence="2">
    <location>
        <begin position="1"/>
        <end position="20"/>
    </location>
</feature>
<feature type="compositionally biased region" description="Low complexity" evidence="1">
    <location>
        <begin position="653"/>
        <end position="755"/>
    </location>
</feature>
<keyword evidence="2" id="KW-0732">Signal</keyword>
<comment type="caution">
    <text evidence="3">The sequence shown here is derived from an EMBL/GenBank/DDBJ whole genome shotgun (WGS) entry which is preliminary data.</text>
</comment>
<feature type="compositionally biased region" description="Polar residues" evidence="1">
    <location>
        <begin position="349"/>
        <end position="359"/>
    </location>
</feature>